<organism evidence="2 3">
    <name type="scientific">Paenibacillus vini</name>
    <dbReference type="NCBI Taxonomy" id="1476024"/>
    <lineage>
        <taxon>Bacteria</taxon>
        <taxon>Bacillati</taxon>
        <taxon>Bacillota</taxon>
        <taxon>Bacilli</taxon>
        <taxon>Bacillales</taxon>
        <taxon>Paenibacillaceae</taxon>
        <taxon>Paenibacillus</taxon>
    </lineage>
</organism>
<feature type="compositionally biased region" description="Basic and acidic residues" evidence="1">
    <location>
        <begin position="13"/>
        <end position="22"/>
    </location>
</feature>
<dbReference type="EMBL" id="BOSL01000009">
    <property type="protein sequence ID" value="GIP54095.1"/>
    <property type="molecule type" value="Genomic_DNA"/>
</dbReference>
<protein>
    <submittedName>
        <fullName evidence="2">Uncharacterized protein</fullName>
    </submittedName>
</protein>
<proteinExistence type="predicted"/>
<evidence type="ECO:0000256" key="1">
    <source>
        <dbReference type="SAM" id="MobiDB-lite"/>
    </source>
</evidence>
<feature type="compositionally biased region" description="Basic residues" evidence="1">
    <location>
        <begin position="1"/>
        <end position="12"/>
    </location>
</feature>
<dbReference type="Proteomes" id="UP000679992">
    <property type="component" value="Unassembled WGS sequence"/>
</dbReference>
<keyword evidence="3" id="KW-1185">Reference proteome</keyword>
<dbReference type="RefSeq" id="WP_244861577.1">
    <property type="nucleotide sequence ID" value="NZ_BOSL01000009.1"/>
</dbReference>
<accession>A0ABQ4MDQ2</accession>
<evidence type="ECO:0000313" key="2">
    <source>
        <dbReference type="EMBL" id="GIP54095.1"/>
    </source>
</evidence>
<reference evidence="2 3" key="1">
    <citation type="submission" date="2021-03" db="EMBL/GenBank/DDBJ databases">
        <title>Antimicrobial resistance genes in bacteria isolated from Japanese honey, and their potential for conferring macrolide and lincosamide resistance in the American foulbrood pathogen Paenibacillus larvae.</title>
        <authorList>
            <person name="Okamoto M."/>
            <person name="Kumagai M."/>
            <person name="Kanamori H."/>
            <person name="Takamatsu D."/>
        </authorList>
    </citation>
    <scope>NUCLEOTIDE SEQUENCE [LARGE SCALE GENOMIC DNA]</scope>
    <source>
        <strain evidence="2 3">J42TS3</strain>
    </source>
</reference>
<evidence type="ECO:0000313" key="3">
    <source>
        <dbReference type="Proteomes" id="UP000679992"/>
    </source>
</evidence>
<name>A0ABQ4MDQ2_9BACL</name>
<comment type="caution">
    <text evidence="2">The sequence shown here is derived from an EMBL/GenBank/DDBJ whole genome shotgun (WGS) entry which is preliminary data.</text>
</comment>
<gene>
    <name evidence="2" type="ORF">J42TS3_31300</name>
</gene>
<sequence>MAKSHAQKMRQKLVREGKRNPELSRSPFAFADMRMRKTKSKHEQMNSSKYKNRISSYGDDGSFLFSPECSGPWFLAMVKKTS</sequence>
<feature type="region of interest" description="Disordered" evidence="1">
    <location>
        <begin position="1"/>
        <end position="49"/>
    </location>
</feature>